<protein>
    <submittedName>
        <fullName evidence="1">Uncharacterized protein</fullName>
    </submittedName>
</protein>
<evidence type="ECO:0000313" key="1">
    <source>
        <dbReference type="EMBL" id="KAI3667217.1"/>
    </source>
</evidence>
<reference evidence="1 2" key="2">
    <citation type="journal article" date="2022" name="Mol. Ecol. Resour.">
        <title>The genomes of chicory, endive, great burdock and yacon provide insights into Asteraceae paleo-polyploidization history and plant inulin production.</title>
        <authorList>
            <person name="Fan W."/>
            <person name="Wang S."/>
            <person name="Wang H."/>
            <person name="Wang A."/>
            <person name="Jiang F."/>
            <person name="Liu H."/>
            <person name="Zhao H."/>
            <person name="Xu D."/>
            <person name="Zhang Y."/>
        </authorList>
    </citation>
    <scope>NUCLEOTIDE SEQUENCE [LARGE SCALE GENOMIC DNA]</scope>
    <source>
        <strain evidence="2">cv. Niubang</strain>
    </source>
</reference>
<evidence type="ECO:0000313" key="2">
    <source>
        <dbReference type="Proteomes" id="UP001055879"/>
    </source>
</evidence>
<accession>A0ACB8XJ16</accession>
<dbReference type="Proteomes" id="UP001055879">
    <property type="component" value="Linkage Group LG17"/>
</dbReference>
<name>A0ACB8XJ16_ARCLA</name>
<comment type="caution">
    <text evidence="1">The sequence shown here is derived from an EMBL/GenBank/DDBJ whole genome shotgun (WGS) entry which is preliminary data.</text>
</comment>
<keyword evidence="2" id="KW-1185">Reference proteome</keyword>
<dbReference type="EMBL" id="CM042063">
    <property type="protein sequence ID" value="KAI3667217.1"/>
    <property type="molecule type" value="Genomic_DNA"/>
</dbReference>
<gene>
    <name evidence="1" type="ORF">L6452_42266</name>
</gene>
<reference evidence="2" key="1">
    <citation type="journal article" date="2022" name="Mol. Ecol. Resour.">
        <title>The genomes of chicory, endive, great burdock and yacon provide insights into Asteraceae palaeo-polyploidization history and plant inulin production.</title>
        <authorList>
            <person name="Fan W."/>
            <person name="Wang S."/>
            <person name="Wang H."/>
            <person name="Wang A."/>
            <person name="Jiang F."/>
            <person name="Liu H."/>
            <person name="Zhao H."/>
            <person name="Xu D."/>
            <person name="Zhang Y."/>
        </authorList>
    </citation>
    <scope>NUCLEOTIDE SEQUENCE [LARGE SCALE GENOMIC DNA]</scope>
    <source>
        <strain evidence="2">cv. Niubang</strain>
    </source>
</reference>
<sequence>MRTTMVVVFSFSATVGISRSRKQFSLTGLRLFRLSPVFCRIAARIDLAAAILWPCRCCTIVGPRLWSTAELFSS</sequence>
<organism evidence="1 2">
    <name type="scientific">Arctium lappa</name>
    <name type="common">Greater burdock</name>
    <name type="synonym">Lappa major</name>
    <dbReference type="NCBI Taxonomy" id="4217"/>
    <lineage>
        <taxon>Eukaryota</taxon>
        <taxon>Viridiplantae</taxon>
        <taxon>Streptophyta</taxon>
        <taxon>Embryophyta</taxon>
        <taxon>Tracheophyta</taxon>
        <taxon>Spermatophyta</taxon>
        <taxon>Magnoliopsida</taxon>
        <taxon>eudicotyledons</taxon>
        <taxon>Gunneridae</taxon>
        <taxon>Pentapetalae</taxon>
        <taxon>asterids</taxon>
        <taxon>campanulids</taxon>
        <taxon>Asterales</taxon>
        <taxon>Asteraceae</taxon>
        <taxon>Carduoideae</taxon>
        <taxon>Cardueae</taxon>
        <taxon>Arctiinae</taxon>
        <taxon>Arctium</taxon>
    </lineage>
</organism>
<proteinExistence type="predicted"/>